<name>A0A4R4JUL0_9BACT</name>
<dbReference type="CDD" id="cd05403">
    <property type="entry name" value="NT_KNTase_like"/>
    <property type="match status" value="1"/>
</dbReference>
<dbReference type="OrthoDB" id="9803106at2"/>
<dbReference type="GO" id="GO:0016740">
    <property type="term" value="F:transferase activity"/>
    <property type="evidence" value="ECO:0007669"/>
    <property type="project" value="UniProtKB-KW"/>
</dbReference>
<keyword evidence="2" id="KW-0808">Transferase</keyword>
<evidence type="ECO:0000259" key="1">
    <source>
        <dbReference type="Pfam" id="PF18765"/>
    </source>
</evidence>
<reference evidence="2 3" key="1">
    <citation type="submission" date="2019-02" db="EMBL/GenBank/DDBJ databases">
        <title>Arundinibacter roseus gen. nov., sp. nov., a new member of the family Cytophagaceae.</title>
        <authorList>
            <person name="Szuroczki S."/>
            <person name="Khayer B."/>
            <person name="Sproer C."/>
            <person name="Toumi M."/>
            <person name="Szabo A."/>
            <person name="Felfoldi T."/>
            <person name="Schumann P."/>
            <person name="Toth E."/>
        </authorList>
    </citation>
    <scope>NUCLEOTIDE SEQUENCE [LARGE SCALE GENOMIC DNA]</scope>
    <source>
        <strain evidence="2 3">DMA-k-7a</strain>
    </source>
</reference>
<dbReference type="Pfam" id="PF18765">
    <property type="entry name" value="Polbeta"/>
    <property type="match status" value="1"/>
</dbReference>
<accession>A0A4R4JUL0</accession>
<comment type="caution">
    <text evidence="2">The sequence shown here is derived from an EMBL/GenBank/DDBJ whole genome shotgun (WGS) entry which is preliminary data.</text>
</comment>
<dbReference type="AlphaFoldDB" id="A0A4R4JUL0"/>
<sequence>MKNKFGLIENDMEEIVSILAQFPNVQTALIFGSRAKGNYRNGSDVDICLKGKSLNFNEISQISYQLNEETRMPYMFDVLDYKTIQEPALVDHIDRIGVEFYMLLEKTATTA</sequence>
<dbReference type="EMBL" id="SMJU01000024">
    <property type="protein sequence ID" value="TDB58223.1"/>
    <property type="molecule type" value="Genomic_DNA"/>
</dbReference>
<evidence type="ECO:0000313" key="3">
    <source>
        <dbReference type="Proteomes" id="UP000295706"/>
    </source>
</evidence>
<feature type="domain" description="Polymerase beta nucleotidyltransferase" evidence="1">
    <location>
        <begin position="13"/>
        <end position="99"/>
    </location>
</feature>
<evidence type="ECO:0000313" key="2">
    <source>
        <dbReference type="EMBL" id="TDB58223.1"/>
    </source>
</evidence>
<keyword evidence="3" id="KW-1185">Reference proteome</keyword>
<dbReference type="InterPro" id="IPR043519">
    <property type="entry name" value="NT_sf"/>
</dbReference>
<gene>
    <name evidence="2" type="ORF">EZE20_23175</name>
</gene>
<dbReference type="Gene3D" id="3.30.460.10">
    <property type="entry name" value="Beta Polymerase, domain 2"/>
    <property type="match status" value="1"/>
</dbReference>
<organism evidence="2 3">
    <name type="scientific">Arundinibacter roseus</name>
    <dbReference type="NCBI Taxonomy" id="2070510"/>
    <lineage>
        <taxon>Bacteria</taxon>
        <taxon>Pseudomonadati</taxon>
        <taxon>Bacteroidota</taxon>
        <taxon>Cytophagia</taxon>
        <taxon>Cytophagales</taxon>
        <taxon>Spirosomataceae</taxon>
        <taxon>Arundinibacter</taxon>
    </lineage>
</organism>
<dbReference type="SUPFAM" id="SSF81301">
    <property type="entry name" value="Nucleotidyltransferase"/>
    <property type="match status" value="1"/>
</dbReference>
<proteinExistence type="predicted"/>
<dbReference type="Proteomes" id="UP000295706">
    <property type="component" value="Unassembled WGS sequence"/>
</dbReference>
<protein>
    <submittedName>
        <fullName evidence="2">Nucleotidyltransferase domain-containing protein</fullName>
    </submittedName>
</protein>
<dbReference type="RefSeq" id="WP_132122271.1">
    <property type="nucleotide sequence ID" value="NZ_SMJU01000024.1"/>
</dbReference>
<dbReference type="InterPro" id="IPR041633">
    <property type="entry name" value="Polbeta"/>
</dbReference>